<dbReference type="PANTHER" id="PTHR43540">
    <property type="entry name" value="PEROXYUREIDOACRYLATE/UREIDOACRYLATE AMIDOHYDROLASE-RELATED"/>
    <property type="match status" value="1"/>
</dbReference>
<accession>A0ABS1LQI1</accession>
<dbReference type="Proteomes" id="UP000675409">
    <property type="component" value="Unassembled WGS sequence"/>
</dbReference>
<evidence type="ECO:0000259" key="2">
    <source>
        <dbReference type="Pfam" id="PF00857"/>
    </source>
</evidence>
<evidence type="ECO:0000256" key="1">
    <source>
        <dbReference type="ARBA" id="ARBA00022801"/>
    </source>
</evidence>
<dbReference type="EMBL" id="JABBYC010000061">
    <property type="protein sequence ID" value="MBL0888546.1"/>
    <property type="molecule type" value="Genomic_DNA"/>
</dbReference>
<evidence type="ECO:0000313" key="3">
    <source>
        <dbReference type="EMBL" id="MBL0888546.1"/>
    </source>
</evidence>
<dbReference type="PANTHER" id="PTHR43540:SF7">
    <property type="entry name" value="ISOCHORISMATASE FAMILY PROTEIN YECD"/>
    <property type="match status" value="1"/>
</dbReference>
<reference evidence="3 4" key="1">
    <citation type="journal article" date="2021" name="Arch. Microbiol.">
        <title>Myceligenerans indicum sp. nov., an actinobacterium isolated from mangrove sediment of Sundarbans, India.</title>
        <authorList>
            <person name="Asha K."/>
            <person name="Bhadury P."/>
        </authorList>
    </citation>
    <scope>NUCLEOTIDE SEQUENCE [LARGE SCALE GENOMIC DNA]</scope>
    <source>
        <strain evidence="3 4">I2</strain>
    </source>
</reference>
<name>A0ABS1LQI1_9MICO</name>
<protein>
    <submittedName>
        <fullName evidence="3">Cysteine hydrolase</fullName>
    </submittedName>
</protein>
<dbReference type="GO" id="GO:0016787">
    <property type="term" value="F:hydrolase activity"/>
    <property type="evidence" value="ECO:0007669"/>
    <property type="project" value="UniProtKB-KW"/>
</dbReference>
<keyword evidence="4" id="KW-1185">Reference proteome</keyword>
<dbReference type="RefSeq" id="WP_201850759.1">
    <property type="nucleotide sequence ID" value="NZ_JABBYC010000061.1"/>
</dbReference>
<proteinExistence type="predicted"/>
<dbReference type="Gene3D" id="3.40.50.850">
    <property type="entry name" value="Isochorismatase-like"/>
    <property type="match status" value="1"/>
</dbReference>
<feature type="domain" description="Isochorismatase-like" evidence="2">
    <location>
        <begin position="9"/>
        <end position="175"/>
    </location>
</feature>
<dbReference type="InterPro" id="IPR050272">
    <property type="entry name" value="Isochorismatase-like_hydrls"/>
</dbReference>
<keyword evidence="1 3" id="KW-0378">Hydrolase</keyword>
<dbReference type="InterPro" id="IPR036380">
    <property type="entry name" value="Isochorismatase-like_sf"/>
</dbReference>
<organism evidence="3 4">
    <name type="scientific">Myceligenerans indicum</name>
    <dbReference type="NCBI Taxonomy" id="2593663"/>
    <lineage>
        <taxon>Bacteria</taxon>
        <taxon>Bacillati</taxon>
        <taxon>Actinomycetota</taxon>
        <taxon>Actinomycetes</taxon>
        <taxon>Micrococcales</taxon>
        <taxon>Promicromonosporaceae</taxon>
        <taxon>Myceligenerans</taxon>
    </lineage>
</organism>
<sequence length="186" mass="19036">MTLQLTPATALIVVDLQAATLRTPFAHPADGVVAATASLAAAFHEHGGPVVHAVSTGTPPGRNAYGSEPRLFPEEGRVLAAELPVHDADLRVERARLSVFSGTGLADALHGRGVTTVVVAGVATSFGVESTVREAYDLGFDVVVASDAVTDLRADTHERALEAVFPAIGRVAASADIAAALARARG</sequence>
<dbReference type="Pfam" id="PF00857">
    <property type="entry name" value="Isochorismatase"/>
    <property type="match status" value="1"/>
</dbReference>
<comment type="caution">
    <text evidence="3">The sequence shown here is derived from an EMBL/GenBank/DDBJ whole genome shotgun (WGS) entry which is preliminary data.</text>
</comment>
<gene>
    <name evidence="3" type="ORF">HGK34_20070</name>
</gene>
<dbReference type="InterPro" id="IPR000868">
    <property type="entry name" value="Isochorismatase-like_dom"/>
</dbReference>
<dbReference type="SUPFAM" id="SSF52499">
    <property type="entry name" value="Isochorismatase-like hydrolases"/>
    <property type="match status" value="1"/>
</dbReference>
<evidence type="ECO:0000313" key="4">
    <source>
        <dbReference type="Proteomes" id="UP000675409"/>
    </source>
</evidence>